<feature type="domain" description="SWIM-type" evidence="5">
    <location>
        <begin position="352"/>
        <end position="384"/>
    </location>
</feature>
<evidence type="ECO:0000256" key="1">
    <source>
        <dbReference type="ARBA" id="ARBA00022723"/>
    </source>
</evidence>
<evidence type="ECO:0000313" key="7">
    <source>
        <dbReference type="Proteomes" id="UP001318860"/>
    </source>
</evidence>
<gene>
    <name evidence="6" type="ORF">DH2020_029519</name>
</gene>
<dbReference type="Proteomes" id="UP001318860">
    <property type="component" value="Unassembled WGS sequence"/>
</dbReference>
<dbReference type="Pfam" id="PF03108">
    <property type="entry name" value="DBD_Tnp_Mut"/>
    <property type="match status" value="1"/>
</dbReference>
<dbReference type="EMBL" id="JABTTQ020001020">
    <property type="protein sequence ID" value="KAK6136691.1"/>
    <property type="molecule type" value="Genomic_DNA"/>
</dbReference>
<evidence type="ECO:0000256" key="3">
    <source>
        <dbReference type="ARBA" id="ARBA00022833"/>
    </source>
</evidence>
<comment type="caution">
    <text evidence="6">The sequence shown here is derived from an EMBL/GenBank/DDBJ whole genome shotgun (WGS) entry which is preliminary data.</text>
</comment>
<proteinExistence type="predicted"/>
<evidence type="ECO:0000256" key="2">
    <source>
        <dbReference type="ARBA" id="ARBA00022771"/>
    </source>
</evidence>
<name>A0ABR0VR63_REHGL</name>
<dbReference type="InterPro" id="IPR006564">
    <property type="entry name" value="Znf_PMZ"/>
</dbReference>
<protein>
    <recommendedName>
        <fullName evidence="5">SWIM-type domain-containing protein</fullName>
    </recommendedName>
</protein>
<reference evidence="6 7" key="1">
    <citation type="journal article" date="2021" name="Comput. Struct. Biotechnol. J.">
        <title>De novo genome assembly of the potent medicinal plant Rehmannia glutinosa using nanopore technology.</title>
        <authorList>
            <person name="Ma L."/>
            <person name="Dong C."/>
            <person name="Song C."/>
            <person name="Wang X."/>
            <person name="Zheng X."/>
            <person name="Niu Y."/>
            <person name="Chen S."/>
            <person name="Feng W."/>
        </authorList>
    </citation>
    <scope>NUCLEOTIDE SEQUENCE [LARGE SCALE GENOMIC DNA]</scope>
    <source>
        <strain evidence="6">DH-2019</strain>
    </source>
</reference>
<keyword evidence="2 4" id="KW-0863">Zinc-finger</keyword>
<dbReference type="PANTHER" id="PTHR31973">
    <property type="entry name" value="POLYPROTEIN, PUTATIVE-RELATED"/>
    <property type="match status" value="1"/>
</dbReference>
<keyword evidence="7" id="KW-1185">Reference proteome</keyword>
<keyword evidence="1" id="KW-0479">Metal-binding</keyword>
<dbReference type="Pfam" id="PF04434">
    <property type="entry name" value="SWIM"/>
    <property type="match status" value="1"/>
</dbReference>
<dbReference type="PANTHER" id="PTHR31973:SF187">
    <property type="entry name" value="MUTATOR TRANSPOSASE MUDRA PROTEIN"/>
    <property type="match status" value="1"/>
</dbReference>
<sequence length="483" mass="56393">MIITVMRLLHRRELILIKASEKKIEFTNEHLLSSWSEVHHELYPLILTRMLTKYSIPRKSFISCAHDRIEIQFRFKTKQSNKNVYTIVCVDENCKWRLHATKFKYSDYFQISKYAPEHTCALNLSTNDHRQARSWIIGKHIVSRFEDCNTTYRPADVANEIRRDFGIEINYQKARRSRETALAYIRGSPEDSYTKLAAWAHNLKVANPGTIYSLEVDSENRVKYKGALIIATCQDANMRFILLHGPLLILKRCFVALVFMNLKGITGDQEYLVVISDDIQTRQTPILALFDSIGKKLRSWFYERREVARSCTGNLTPAMEEKLRKSHEKAKKFTVEPIDQSLYVVRSGATNFTVNFAENTCTCRKFQLDHLPCEHAIAVAKKRGFSIYPMCSPYYSVDYWWKAYMETIFPVPNENEWEIPDNIKEMIVLPPIVGQQGGRRRTVRIPSTGEFRSRQKCSRCQQLGHNRLNCRDQRPMSDRQSHL</sequence>
<accession>A0ABR0VR63</accession>
<evidence type="ECO:0000313" key="6">
    <source>
        <dbReference type="EMBL" id="KAK6136691.1"/>
    </source>
</evidence>
<dbReference type="PROSITE" id="PS50966">
    <property type="entry name" value="ZF_SWIM"/>
    <property type="match status" value="1"/>
</dbReference>
<dbReference type="SMART" id="SM00575">
    <property type="entry name" value="ZnF_PMZ"/>
    <property type="match status" value="1"/>
</dbReference>
<keyword evidence="3" id="KW-0862">Zinc</keyword>
<organism evidence="6 7">
    <name type="scientific">Rehmannia glutinosa</name>
    <name type="common">Chinese foxglove</name>
    <dbReference type="NCBI Taxonomy" id="99300"/>
    <lineage>
        <taxon>Eukaryota</taxon>
        <taxon>Viridiplantae</taxon>
        <taxon>Streptophyta</taxon>
        <taxon>Embryophyta</taxon>
        <taxon>Tracheophyta</taxon>
        <taxon>Spermatophyta</taxon>
        <taxon>Magnoliopsida</taxon>
        <taxon>eudicotyledons</taxon>
        <taxon>Gunneridae</taxon>
        <taxon>Pentapetalae</taxon>
        <taxon>asterids</taxon>
        <taxon>lamiids</taxon>
        <taxon>Lamiales</taxon>
        <taxon>Orobanchaceae</taxon>
        <taxon>Rehmannieae</taxon>
        <taxon>Rehmannia</taxon>
    </lineage>
</organism>
<dbReference type="InterPro" id="IPR004332">
    <property type="entry name" value="Transposase_MuDR"/>
</dbReference>
<evidence type="ECO:0000259" key="5">
    <source>
        <dbReference type="PROSITE" id="PS50966"/>
    </source>
</evidence>
<dbReference type="InterPro" id="IPR007527">
    <property type="entry name" value="Znf_SWIM"/>
</dbReference>
<evidence type="ECO:0000256" key="4">
    <source>
        <dbReference type="PROSITE-ProRule" id="PRU00325"/>
    </source>
</evidence>